<evidence type="ECO:0000256" key="8">
    <source>
        <dbReference type="ARBA" id="ARBA00022801"/>
    </source>
</evidence>
<dbReference type="STRING" id="744872.Spica_1553"/>
<dbReference type="PANTHER" id="PTHR33693">
    <property type="entry name" value="TYPE-5 URACIL-DNA GLYCOSYLASE"/>
    <property type="match status" value="1"/>
</dbReference>
<name>F8EZA5_GRAC1</name>
<dbReference type="AlphaFoldDB" id="F8EZA5"/>
<evidence type="ECO:0000256" key="6">
    <source>
        <dbReference type="ARBA" id="ARBA00022723"/>
    </source>
</evidence>
<dbReference type="GO" id="GO:0051539">
    <property type="term" value="F:4 iron, 4 sulfur cluster binding"/>
    <property type="evidence" value="ECO:0007669"/>
    <property type="project" value="UniProtKB-KW"/>
</dbReference>
<dbReference type="GO" id="GO:0046872">
    <property type="term" value="F:metal ion binding"/>
    <property type="evidence" value="ECO:0007669"/>
    <property type="project" value="UniProtKB-KW"/>
</dbReference>
<evidence type="ECO:0000256" key="2">
    <source>
        <dbReference type="ARBA" id="ARBA00006521"/>
    </source>
</evidence>
<feature type="domain" description="Uracil-DNA glycosylase-like" evidence="12">
    <location>
        <begin position="72"/>
        <end position="219"/>
    </location>
</feature>
<dbReference type="KEGG" id="scd:Spica_1553"/>
<dbReference type="eggNOG" id="COG1573">
    <property type="taxonomic scope" value="Bacteria"/>
</dbReference>
<keyword evidence="10" id="KW-0411">Iron-sulfur</keyword>
<evidence type="ECO:0000256" key="9">
    <source>
        <dbReference type="ARBA" id="ARBA00023004"/>
    </source>
</evidence>
<dbReference type="GO" id="GO:0004844">
    <property type="term" value="F:uracil DNA N-glycosylase activity"/>
    <property type="evidence" value="ECO:0007669"/>
    <property type="project" value="UniProtKB-EC"/>
</dbReference>
<dbReference type="SUPFAM" id="SSF52141">
    <property type="entry name" value="Uracil-DNA glycosylase-like"/>
    <property type="match status" value="1"/>
</dbReference>
<organism evidence="13 14">
    <name type="scientific">Gracilinema caldarium (strain ATCC 51460 / DSM 7334 / H1)</name>
    <name type="common">Treponema caldarium</name>
    <dbReference type="NCBI Taxonomy" id="744872"/>
    <lineage>
        <taxon>Bacteria</taxon>
        <taxon>Pseudomonadati</taxon>
        <taxon>Spirochaetota</taxon>
        <taxon>Spirochaetia</taxon>
        <taxon>Spirochaetales</taxon>
        <taxon>Breznakiellaceae</taxon>
        <taxon>Gracilinema</taxon>
    </lineage>
</organism>
<dbReference type="InterPro" id="IPR005273">
    <property type="entry name" value="Ura-DNA_glyco_family4"/>
</dbReference>
<keyword evidence="5" id="KW-0004">4Fe-4S</keyword>
<dbReference type="EMBL" id="CP002868">
    <property type="protein sequence ID" value="AEJ19697.1"/>
    <property type="molecule type" value="Genomic_DNA"/>
</dbReference>
<dbReference type="EC" id="3.2.2.27" evidence="3"/>
<evidence type="ECO:0000259" key="12">
    <source>
        <dbReference type="SMART" id="SM00986"/>
    </source>
</evidence>
<evidence type="ECO:0000313" key="14">
    <source>
        <dbReference type="Proteomes" id="UP000000503"/>
    </source>
</evidence>
<dbReference type="InterPro" id="IPR005122">
    <property type="entry name" value="Uracil-DNA_glycosylase-like"/>
</dbReference>
<dbReference type="Proteomes" id="UP000000503">
    <property type="component" value="Chromosome"/>
</dbReference>
<comment type="similarity">
    <text evidence="2">Belongs to the uracil-DNA glycosylase (UDG) superfamily. Type 4 (UDGa) family.</text>
</comment>
<keyword evidence="6" id="KW-0479">Metal-binding</keyword>
<gene>
    <name evidence="13" type="ordered locus">Spica_1553</name>
</gene>
<keyword evidence="11" id="KW-0234">DNA repair</keyword>
<dbReference type="Gene3D" id="3.40.470.10">
    <property type="entry name" value="Uracil-DNA glycosylase-like domain"/>
    <property type="match status" value="1"/>
</dbReference>
<keyword evidence="8" id="KW-0378">Hydrolase</keyword>
<dbReference type="InterPro" id="IPR051536">
    <property type="entry name" value="UDG_Type-4/5"/>
</dbReference>
<evidence type="ECO:0000256" key="5">
    <source>
        <dbReference type="ARBA" id="ARBA00022485"/>
    </source>
</evidence>
<dbReference type="NCBIfam" id="TIGR00758">
    <property type="entry name" value="UDG_fam4"/>
    <property type="match status" value="1"/>
</dbReference>
<dbReference type="RefSeq" id="WP_013969006.1">
    <property type="nucleotide sequence ID" value="NC_015732.1"/>
</dbReference>
<dbReference type="SMART" id="SM00986">
    <property type="entry name" value="UDG"/>
    <property type="match status" value="1"/>
</dbReference>
<keyword evidence="9" id="KW-0408">Iron</keyword>
<evidence type="ECO:0000313" key="13">
    <source>
        <dbReference type="EMBL" id="AEJ19697.1"/>
    </source>
</evidence>
<evidence type="ECO:0000256" key="1">
    <source>
        <dbReference type="ARBA" id="ARBA00001400"/>
    </source>
</evidence>
<evidence type="ECO:0000256" key="10">
    <source>
        <dbReference type="ARBA" id="ARBA00023014"/>
    </source>
</evidence>
<keyword evidence="14" id="KW-1185">Reference proteome</keyword>
<comment type="catalytic activity">
    <reaction evidence="1">
        <text>Hydrolyzes single-stranded DNA or mismatched double-stranded DNA and polynucleotides, releasing free uracil.</text>
        <dbReference type="EC" id="3.2.2.27"/>
    </reaction>
</comment>
<evidence type="ECO:0000256" key="4">
    <source>
        <dbReference type="ARBA" id="ARBA00019403"/>
    </source>
</evidence>
<proteinExistence type="inferred from homology"/>
<dbReference type="Pfam" id="PF03167">
    <property type="entry name" value="UDG"/>
    <property type="match status" value="1"/>
</dbReference>
<evidence type="ECO:0000256" key="7">
    <source>
        <dbReference type="ARBA" id="ARBA00022763"/>
    </source>
</evidence>
<dbReference type="CDD" id="cd10030">
    <property type="entry name" value="UDG-F4_TTUDGA_SPO1dp_like"/>
    <property type="match status" value="1"/>
</dbReference>
<dbReference type="InterPro" id="IPR036895">
    <property type="entry name" value="Uracil-DNA_glycosylase-like_sf"/>
</dbReference>
<sequence>MTADEKRQLLTFLDLASDYLDTGYRREREAYHIDDDRPLAPAAEADSLAAIAEEVRACRACRLCEGRHHAVPGEGVAEPLVVVIGEGPGADEDSTGRPFVGRAGQLLDKMLAAINLDRNTNCFIANVVKCRPPNNRDPESDEIAACGPFLQRQLALLKPQAILTVGRVPTQALLGTAEGISRLRGRFFEYQGIPLLPTYHPSALLRDESLKRPAWEDLKQLRAFLNGGTAARETPERKPE</sequence>
<accession>F8EZA5</accession>
<reference evidence="14" key="1">
    <citation type="journal article" date="2013" name="Stand. Genomic Sci.">
        <title>Genome sequence of the thermophilic fresh-water bacterium Spirochaeta caldaria type strain (H1(T)), reclassification of Spirochaeta caldaria, Spirochaeta stenostrepta, and Spirochaeta zuelzerae in the genus Treponema as Treponema caldaria comb. nov., Treponema stenostrepta comb. nov., and Treponema zuelzerae comb. nov., and emendation of the genus Treponema.</title>
        <authorList>
            <person name="Abt B."/>
            <person name="Goker M."/>
            <person name="Scheuner C."/>
            <person name="Han C."/>
            <person name="Lu M."/>
            <person name="Misra M."/>
            <person name="Lapidus A."/>
            <person name="Nolan M."/>
            <person name="Lucas S."/>
            <person name="Hammon N."/>
            <person name="Deshpande S."/>
            <person name="Cheng J.F."/>
            <person name="Tapia R."/>
            <person name="Goodwin L.A."/>
            <person name="Pitluck S."/>
            <person name="Liolios K."/>
            <person name="Pagani I."/>
            <person name="Ivanova N."/>
            <person name="Mavromatis K."/>
            <person name="Mikhailova N."/>
            <person name="Huntemann M."/>
            <person name="Pati A."/>
            <person name="Chen A."/>
            <person name="Palaniappan K."/>
            <person name="Land M."/>
            <person name="Hauser L."/>
            <person name="Jeffries C.D."/>
            <person name="Rohde M."/>
            <person name="Spring S."/>
            <person name="Gronow S."/>
            <person name="Detter J.C."/>
            <person name="Bristow J."/>
            <person name="Eisen J.A."/>
            <person name="Markowitz V."/>
            <person name="Hugenholtz P."/>
            <person name="Kyrpides N.C."/>
            <person name="Woyke T."/>
            <person name="Klenk H.P."/>
        </authorList>
    </citation>
    <scope>NUCLEOTIDE SEQUENCE</scope>
    <source>
        <strain evidence="14">ATCC 51460 / DSM 7334 / H1</strain>
    </source>
</reference>
<dbReference type="GO" id="GO:0006281">
    <property type="term" value="P:DNA repair"/>
    <property type="evidence" value="ECO:0007669"/>
    <property type="project" value="UniProtKB-KW"/>
</dbReference>
<dbReference type="PANTHER" id="PTHR33693:SF1">
    <property type="entry name" value="TYPE-4 URACIL-DNA GLYCOSYLASE"/>
    <property type="match status" value="1"/>
</dbReference>
<dbReference type="HOGENOM" id="CLU_044815_1_0_12"/>
<dbReference type="OrthoDB" id="5290748at2"/>
<dbReference type="SMART" id="SM00987">
    <property type="entry name" value="UreE_C"/>
    <property type="match status" value="1"/>
</dbReference>
<protein>
    <recommendedName>
        <fullName evidence="4">Type-4 uracil-DNA glycosylase</fullName>
        <ecNumber evidence="3">3.2.2.27</ecNumber>
    </recommendedName>
</protein>
<evidence type="ECO:0000256" key="3">
    <source>
        <dbReference type="ARBA" id="ARBA00012030"/>
    </source>
</evidence>
<keyword evidence="7" id="KW-0227">DNA damage</keyword>
<evidence type="ECO:0000256" key="11">
    <source>
        <dbReference type="ARBA" id="ARBA00023204"/>
    </source>
</evidence>